<evidence type="ECO:0000313" key="9">
    <source>
        <dbReference type="Proteomes" id="UP001154078"/>
    </source>
</evidence>
<feature type="transmembrane region" description="Helical" evidence="7">
    <location>
        <begin position="55"/>
        <end position="80"/>
    </location>
</feature>
<feature type="disulfide bond" evidence="6">
    <location>
        <begin position="149"/>
        <end position="187"/>
    </location>
</feature>
<sequence>MPYTADLNVSMKCVKYMLFVANFMFVMIGFLLISIGTTIQMIYGDFEVFMENRYFSPAALCVAIGIIIFFIALLGCVGALKESTCLVNTYAFCLFIILILELSSAIATYSMRNNLTNTLKINMEYSIDKYNASNNDEYAWNYMQRNLRCCGINNSDDWVNKNISIPHTCYNCETCNTDPSFLIKGGCLDKLTYIVSECAMLLGVGTLCVSFIQILGIFFANLLAKSIRAIKTEMLVVREENRQRIYKHWAENNPPKVDLPVPASSEA</sequence>
<dbReference type="AlphaFoldDB" id="A0A9P0B4Q8"/>
<keyword evidence="4 7" id="KW-1133">Transmembrane helix</keyword>
<feature type="transmembrane region" description="Helical" evidence="7">
    <location>
        <begin position="199"/>
        <end position="224"/>
    </location>
</feature>
<dbReference type="PROSITE" id="PS00421">
    <property type="entry name" value="TM4_1"/>
    <property type="match status" value="1"/>
</dbReference>
<reference evidence="8" key="1">
    <citation type="submission" date="2021-12" db="EMBL/GenBank/DDBJ databases">
        <authorList>
            <person name="King R."/>
        </authorList>
    </citation>
    <scope>NUCLEOTIDE SEQUENCE</scope>
</reference>
<name>A0A9P0B4Q8_BRAAE</name>
<dbReference type="PIRSF" id="PIRSF002419">
    <property type="entry name" value="Tetraspanin"/>
    <property type="match status" value="1"/>
</dbReference>
<feature type="transmembrane region" description="Helical" evidence="7">
    <location>
        <begin position="16"/>
        <end position="43"/>
    </location>
</feature>
<keyword evidence="9" id="KW-1185">Reference proteome</keyword>
<keyword evidence="6" id="KW-1015">Disulfide bond</keyword>
<dbReference type="Pfam" id="PF00335">
    <property type="entry name" value="Tetraspanin"/>
    <property type="match status" value="1"/>
</dbReference>
<feature type="disulfide bond" evidence="6">
    <location>
        <begin position="150"/>
        <end position="169"/>
    </location>
</feature>
<dbReference type="GO" id="GO:0005886">
    <property type="term" value="C:plasma membrane"/>
    <property type="evidence" value="ECO:0007669"/>
    <property type="project" value="TreeGrafter"/>
</dbReference>
<evidence type="ECO:0000256" key="3">
    <source>
        <dbReference type="ARBA" id="ARBA00022692"/>
    </source>
</evidence>
<dbReference type="Gene3D" id="1.10.1450.10">
    <property type="entry name" value="Tetraspanin"/>
    <property type="match status" value="1"/>
</dbReference>
<dbReference type="SUPFAM" id="SSF48652">
    <property type="entry name" value="Tetraspanin"/>
    <property type="match status" value="1"/>
</dbReference>
<dbReference type="Proteomes" id="UP001154078">
    <property type="component" value="Chromosome 4"/>
</dbReference>
<accession>A0A9P0B4Q8</accession>
<comment type="subcellular location">
    <subcellularLocation>
        <location evidence="1 7">Membrane</location>
        <topology evidence="1 7">Multi-pass membrane protein</topology>
    </subcellularLocation>
</comment>
<dbReference type="InterPro" id="IPR018503">
    <property type="entry name" value="Tetraspanin_CS"/>
</dbReference>
<feature type="transmembrane region" description="Helical" evidence="7">
    <location>
        <begin position="87"/>
        <end position="109"/>
    </location>
</feature>
<dbReference type="EMBL" id="OV121135">
    <property type="protein sequence ID" value="CAH0555187.1"/>
    <property type="molecule type" value="Genomic_DNA"/>
</dbReference>
<dbReference type="InterPro" id="IPR008952">
    <property type="entry name" value="Tetraspanin_EC2_sf"/>
</dbReference>
<dbReference type="InterPro" id="IPR018499">
    <property type="entry name" value="Tetraspanin/Peripherin"/>
</dbReference>
<evidence type="ECO:0000256" key="6">
    <source>
        <dbReference type="PIRSR" id="PIRSR002419-1"/>
    </source>
</evidence>
<dbReference type="PANTHER" id="PTHR19282">
    <property type="entry name" value="TETRASPANIN"/>
    <property type="match status" value="1"/>
</dbReference>
<evidence type="ECO:0000256" key="1">
    <source>
        <dbReference type="ARBA" id="ARBA00004141"/>
    </source>
</evidence>
<comment type="similarity">
    <text evidence="2 7">Belongs to the tetraspanin (TM4SF) family.</text>
</comment>
<dbReference type="InterPro" id="IPR000301">
    <property type="entry name" value="Tetraspanin_animals"/>
</dbReference>
<evidence type="ECO:0000256" key="4">
    <source>
        <dbReference type="ARBA" id="ARBA00022989"/>
    </source>
</evidence>
<evidence type="ECO:0000256" key="7">
    <source>
        <dbReference type="RuleBase" id="RU361218"/>
    </source>
</evidence>
<proteinExistence type="inferred from homology"/>
<evidence type="ECO:0000256" key="5">
    <source>
        <dbReference type="ARBA" id="ARBA00023136"/>
    </source>
</evidence>
<dbReference type="PRINTS" id="PR00259">
    <property type="entry name" value="TMFOUR"/>
</dbReference>
<evidence type="ECO:0000256" key="2">
    <source>
        <dbReference type="ARBA" id="ARBA00006840"/>
    </source>
</evidence>
<evidence type="ECO:0000313" key="8">
    <source>
        <dbReference type="EMBL" id="CAH0555187.1"/>
    </source>
</evidence>
<keyword evidence="3 7" id="KW-0812">Transmembrane</keyword>
<organism evidence="8 9">
    <name type="scientific">Brassicogethes aeneus</name>
    <name type="common">Rape pollen beetle</name>
    <name type="synonym">Meligethes aeneus</name>
    <dbReference type="NCBI Taxonomy" id="1431903"/>
    <lineage>
        <taxon>Eukaryota</taxon>
        <taxon>Metazoa</taxon>
        <taxon>Ecdysozoa</taxon>
        <taxon>Arthropoda</taxon>
        <taxon>Hexapoda</taxon>
        <taxon>Insecta</taxon>
        <taxon>Pterygota</taxon>
        <taxon>Neoptera</taxon>
        <taxon>Endopterygota</taxon>
        <taxon>Coleoptera</taxon>
        <taxon>Polyphaga</taxon>
        <taxon>Cucujiformia</taxon>
        <taxon>Nitidulidae</taxon>
        <taxon>Meligethinae</taxon>
        <taxon>Brassicogethes</taxon>
    </lineage>
</organism>
<gene>
    <name evidence="8" type="ORF">MELIAE_LOCUS6614</name>
</gene>
<keyword evidence="5 7" id="KW-0472">Membrane</keyword>
<dbReference type="CDD" id="cd03127">
    <property type="entry name" value="tetraspanin_LEL"/>
    <property type="match status" value="1"/>
</dbReference>
<dbReference type="OrthoDB" id="10051815at2759"/>
<dbReference type="PANTHER" id="PTHR19282:SF28">
    <property type="entry name" value="TETRASPANIN"/>
    <property type="match status" value="1"/>
</dbReference>
<protein>
    <recommendedName>
        <fullName evidence="7">Tetraspanin</fullName>
    </recommendedName>
</protein>